<sequence>MVLQTERYPGGYHQNNYSAYQGPNGSYSNFQDVAEQTTPYSGYPNMSSYSSTQAQQYQSAHAAMAIPTTGNSYHGNPTQKAAISTWGPTRSGLWEPTRSRAMGALTDMETHTGMEVVLHTVMEVVLHTGTTTMDMVAQTMVPLPLHETME</sequence>
<evidence type="ECO:0000313" key="2">
    <source>
        <dbReference type="Proteomes" id="UP001151760"/>
    </source>
</evidence>
<proteinExistence type="predicted"/>
<dbReference type="Proteomes" id="UP001151760">
    <property type="component" value="Unassembled WGS sequence"/>
</dbReference>
<dbReference type="EMBL" id="BQNB010016040">
    <property type="protein sequence ID" value="GJT47106.1"/>
    <property type="molecule type" value="Genomic_DNA"/>
</dbReference>
<reference evidence="1" key="2">
    <citation type="submission" date="2022-01" db="EMBL/GenBank/DDBJ databases">
        <authorList>
            <person name="Yamashiro T."/>
            <person name="Shiraishi A."/>
            <person name="Satake H."/>
            <person name="Nakayama K."/>
        </authorList>
    </citation>
    <scope>NUCLEOTIDE SEQUENCE</scope>
</reference>
<keyword evidence="2" id="KW-1185">Reference proteome</keyword>
<reference evidence="1" key="1">
    <citation type="journal article" date="2022" name="Int. J. Mol. Sci.">
        <title>Draft Genome of Tanacetum Coccineum: Genomic Comparison of Closely Related Tanacetum-Family Plants.</title>
        <authorList>
            <person name="Yamashiro T."/>
            <person name="Shiraishi A."/>
            <person name="Nakayama K."/>
            <person name="Satake H."/>
        </authorList>
    </citation>
    <scope>NUCLEOTIDE SEQUENCE</scope>
</reference>
<name>A0ABQ5E8C1_9ASTR</name>
<protein>
    <submittedName>
        <fullName evidence="1">Uncharacterized protein</fullName>
    </submittedName>
</protein>
<gene>
    <name evidence="1" type="ORF">Tco_0955821</name>
</gene>
<evidence type="ECO:0000313" key="1">
    <source>
        <dbReference type="EMBL" id="GJT47106.1"/>
    </source>
</evidence>
<comment type="caution">
    <text evidence="1">The sequence shown here is derived from an EMBL/GenBank/DDBJ whole genome shotgun (WGS) entry which is preliminary data.</text>
</comment>
<accession>A0ABQ5E8C1</accession>
<organism evidence="1 2">
    <name type="scientific">Tanacetum coccineum</name>
    <dbReference type="NCBI Taxonomy" id="301880"/>
    <lineage>
        <taxon>Eukaryota</taxon>
        <taxon>Viridiplantae</taxon>
        <taxon>Streptophyta</taxon>
        <taxon>Embryophyta</taxon>
        <taxon>Tracheophyta</taxon>
        <taxon>Spermatophyta</taxon>
        <taxon>Magnoliopsida</taxon>
        <taxon>eudicotyledons</taxon>
        <taxon>Gunneridae</taxon>
        <taxon>Pentapetalae</taxon>
        <taxon>asterids</taxon>
        <taxon>campanulids</taxon>
        <taxon>Asterales</taxon>
        <taxon>Asteraceae</taxon>
        <taxon>Asteroideae</taxon>
        <taxon>Anthemideae</taxon>
        <taxon>Anthemidinae</taxon>
        <taxon>Tanacetum</taxon>
    </lineage>
</organism>